<protein>
    <submittedName>
        <fullName evidence="5">Uncharacterized protein</fullName>
    </submittedName>
</protein>
<proteinExistence type="inferred from homology"/>
<dbReference type="Proteomes" id="UP001187192">
    <property type="component" value="Unassembled WGS sequence"/>
</dbReference>
<dbReference type="GO" id="GO:0008422">
    <property type="term" value="F:beta-glucosidase activity"/>
    <property type="evidence" value="ECO:0007669"/>
    <property type="project" value="UniProtKB-ARBA"/>
</dbReference>
<dbReference type="PROSITE" id="PS00653">
    <property type="entry name" value="GLYCOSYL_HYDROL_F1_2"/>
    <property type="match status" value="1"/>
</dbReference>
<keyword evidence="6" id="KW-1185">Reference proteome</keyword>
<organism evidence="5 6">
    <name type="scientific">Ficus carica</name>
    <name type="common">Common fig</name>
    <dbReference type="NCBI Taxonomy" id="3494"/>
    <lineage>
        <taxon>Eukaryota</taxon>
        <taxon>Viridiplantae</taxon>
        <taxon>Streptophyta</taxon>
        <taxon>Embryophyta</taxon>
        <taxon>Tracheophyta</taxon>
        <taxon>Spermatophyta</taxon>
        <taxon>Magnoliopsida</taxon>
        <taxon>eudicotyledons</taxon>
        <taxon>Gunneridae</taxon>
        <taxon>Pentapetalae</taxon>
        <taxon>rosids</taxon>
        <taxon>fabids</taxon>
        <taxon>Rosales</taxon>
        <taxon>Moraceae</taxon>
        <taxon>Ficeae</taxon>
        <taxon>Ficus</taxon>
    </lineage>
</organism>
<evidence type="ECO:0000256" key="3">
    <source>
        <dbReference type="ARBA" id="ARBA00023295"/>
    </source>
</evidence>
<dbReference type="AlphaFoldDB" id="A0AA88ALF6"/>
<dbReference type="PANTHER" id="PTHR10353">
    <property type="entry name" value="GLYCOSYL HYDROLASE"/>
    <property type="match status" value="1"/>
</dbReference>
<sequence>MVGVSCLYKDYQLECNTMNDFPDNFIFGTASAAYQYEGATDVDGRKPSIWDTFTEQHPEKIEDGSSGKIADEFYYLYRSDIVDKLKVMGFDSFRFSFSWSRILPYGTMNGGENKKGVQFYHSLIQTLIDNDLFSIGGYEDGEYAPGRCSHYAGNCTSGNSAIEPYLVMHHILLAHAEAVDLYWNQYKVADSWMFIYPKGIEDLVMYVNENYNNPTMYITENGVQDPSVPEDKIRIKYYRRHLWHLLQAIKMGANVKGFYAWTLLDDFEWSSGYTLKFGLYDVNRKTMKRTPKASVDWFTIFLKPEPKIVDYGKLASSSLLSGA</sequence>
<keyword evidence="2" id="KW-0378">Hydrolase</keyword>
<dbReference type="Gene3D" id="3.20.20.80">
    <property type="entry name" value="Glycosidases"/>
    <property type="match status" value="3"/>
</dbReference>
<accession>A0AA88ALF6</accession>
<comment type="similarity">
    <text evidence="1 4">Belongs to the glycosyl hydrolase 1 family.</text>
</comment>
<gene>
    <name evidence="5" type="ORF">TIFTF001_024464</name>
</gene>
<comment type="caution">
    <text evidence="5">The sequence shown here is derived from an EMBL/GenBank/DDBJ whole genome shotgun (WGS) entry which is preliminary data.</text>
</comment>
<keyword evidence="3" id="KW-0326">Glycosidase</keyword>
<name>A0AA88ALF6_FICCA</name>
<dbReference type="InterPro" id="IPR033132">
    <property type="entry name" value="GH_1_N_CS"/>
</dbReference>
<dbReference type="GO" id="GO:0005975">
    <property type="term" value="P:carbohydrate metabolic process"/>
    <property type="evidence" value="ECO:0007669"/>
    <property type="project" value="InterPro"/>
</dbReference>
<evidence type="ECO:0000256" key="4">
    <source>
        <dbReference type="RuleBase" id="RU003690"/>
    </source>
</evidence>
<evidence type="ECO:0000313" key="6">
    <source>
        <dbReference type="Proteomes" id="UP001187192"/>
    </source>
</evidence>
<dbReference type="SUPFAM" id="SSF51445">
    <property type="entry name" value="(Trans)glycosidases"/>
    <property type="match status" value="1"/>
</dbReference>
<dbReference type="InterPro" id="IPR017853">
    <property type="entry name" value="GH"/>
</dbReference>
<evidence type="ECO:0000313" key="5">
    <source>
        <dbReference type="EMBL" id="GMN55352.1"/>
    </source>
</evidence>
<evidence type="ECO:0000256" key="2">
    <source>
        <dbReference type="ARBA" id="ARBA00022801"/>
    </source>
</evidence>
<dbReference type="InterPro" id="IPR001360">
    <property type="entry name" value="Glyco_hydro_1"/>
</dbReference>
<reference evidence="5" key="1">
    <citation type="submission" date="2023-07" db="EMBL/GenBank/DDBJ databases">
        <title>draft genome sequence of fig (Ficus carica).</title>
        <authorList>
            <person name="Takahashi T."/>
            <person name="Nishimura K."/>
        </authorList>
    </citation>
    <scope>NUCLEOTIDE SEQUENCE</scope>
</reference>
<dbReference type="PANTHER" id="PTHR10353:SF137">
    <property type="entry name" value="MYROSINASE 3-RELATED"/>
    <property type="match status" value="1"/>
</dbReference>
<dbReference type="PRINTS" id="PR00131">
    <property type="entry name" value="GLHYDRLASE1"/>
</dbReference>
<evidence type="ECO:0000256" key="1">
    <source>
        <dbReference type="ARBA" id="ARBA00010838"/>
    </source>
</evidence>
<dbReference type="Pfam" id="PF00232">
    <property type="entry name" value="Glyco_hydro_1"/>
    <property type="match status" value="2"/>
</dbReference>
<dbReference type="EMBL" id="BTGU01000056">
    <property type="protein sequence ID" value="GMN55352.1"/>
    <property type="molecule type" value="Genomic_DNA"/>
</dbReference>